<dbReference type="PANTHER" id="PTHR10157:SF23">
    <property type="entry name" value="MOXD1 HOMOLOG 1"/>
    <property type="match status" value="1"/>
</dbReference>
<dbReference type="Pfam" id="PF24784">
    <property type="entry name" value="Temptin_C"/>
    <property type="match status" value="1"/>
</dbReference>
<feature type="compositionally biased region" description="Basic and acidic residues" evidence="1">
    <location>
        <begin position="60"/>
        <end position="72"/>
    </location>
</feature>
<sequence length="212" mass="24020">MLLIIFLICILCSDVSCFSYYLKRIPNGRNVKNPCDPKGMWRGVGHWNSKGGGKNNPFGEDFKKEGNGDETERGPHCVFRRKISIALLQKNLQKAATDDNKMESITRVPTKETTFACMIYNLPRDKDYHIVAMEPITQNRDIVHHFVVYGCDTTYEVGLRKRAFECDNMPPSLCEDPIMIVSAGLETTCLNPEAGFLIGKNGYRQVLMQGFE</sequence>
<dbReference type="InterPro" id="IPR057626">
    <property type="entry name" value="S-S_Temptin"/>
</dbReference>
<feature type="domain" description="Temptin Cys/Cys disulfide" evidence="4">
    <location>
        <begin position="16"/>
        <end position="67"/>
    </location>
</feature>
<feature type="region of interest" description="Disordered" evidence="1">
    <location>
        <begin position="48"/>
        <end position="72"/>
    </location>
</feature>
<organism evidence="5 6">
    <name type="scientific">Tegillarca granosa</name>
    <name type="common">Malaysian cockle</name>
    <name type="synonym">Anadara granosa</name>
    <dbReference type="NCBI Taxonomy" id="220873"/>
    <lineage>
        <taxon>Eukaryota</taxon>
        <taxon>Metazoa</taxon>
        <taxon>Spiralia</taxon>
        <taxon>Lophotrochozoa</taxon>
        <taxon>Mollusca</taxon>
        <taxon>Bivalvia</taxon>
        <taxon>Autobranchia</taxon>
        <taxon>Pteriomorphia</taxon>
        <taxon>Arcoida</taxon>
        <taxon>Arcoidea</taxon>
        <taxon>Arcidae</taxon>
        <taxon>Tegillarca</taxon>
    </lineage>
</organism>
<dbReference type="SUPFAM" id="SSF49742">
    <property type="entry name" value="PHM/PNGase F"/>
    <property type="match status" value="1"/>
</dbReference>
<keyword evidence="2" id="KW-0732">Signal</keyword>
<evidence type="ECO:0000259" key="4">
    <source>
        <dbReference type="Pfam" id="PF24784"/>
    </source>
</evidence>
<dbReference type="Proteomes" id="UP001217089">
    <property type="component" value="Unassembled WGS sequence"/>
</dbReference>
<dbReference type="EMBL" id="JARBDR010000018">
    <property type="protein sequence ID" value="KAJ8321631.1"/>
    <property type="molecule type" value="Genomic_DNA"/>
</dbReference>
<feature type="chain" id="PRO_5046497232" evidence="2">
    <location>
        <begin position="18"/>
        <end position="212"/>
    </location>
</feature>
<dbReference type="PANTHER" id="PTHR10157">
    <property type="entry name" value="DOPAMINE BETA HYDROXYLASE RELATED"/>
    <property type="match status" value="1"/>
</dbReference>
<evidence type="ECO:0000259" key="3">
    <source>
        <dbReference type="Pfam" id="PF01082"/>
    </source>
</evidence>
<dbReference type="InterPro" id="IPR000323">
    <property type="entry name" value="Cu2_ascorb_mOase_N"/>
</dbReference>
<proteinExistence type="predicted"/>
<accession>A0ABQ9FY01</accession>
<keyword evidence="6" id="KW-1185">Reference proteome</keyword>
<dbReference type="Pfam" id="PF01082">
    <property type="entry name" value="Cu2_monooxygen"/>
    <property type="match status" value="1"/>
</dbReference>
<dbReference type="InterPro" id="IPR008977">
    <property type="entry name" value="PHM/PNGase_F_dom_sf"/>
</dbReference>
<feature type="domain" description="Copper type II ascorbate-dependent monooxygenase N-terminal" evidence="3">
    <location>
        <begin position="107"/>
        <end position="207"/>
    </location>
</feature>
<feature type="signal peptide" evidence="2">
    <location>
        <begin position="1"/>
        <end position="17"/>
    </location>
</feature>
<comment type="caution">
    <text evidence="5">The sequence shown here is derived from an EMBL/GenBank/DDBJ whole genome shotgun (WGS) entry which is preliminary data.</text>
</comment>
<evidence type="ECO:0000256" key="2">
    <source>
        <dbReference type="SAM" id="SignalP"/>
    </source>
</evidence>
<evidence type="ECO:0000313" key="6">
    <source>
        <dbReference type="Proteomes" id="UP001217089"/>
    </source>
</evidence>
<reference evidence="5 6" key="1">
    <citation type="submission" date="2022-12" db="EMBL/GenBank/DDBJ databases">
        <title>Chromosome-level genome of Tegillarca granosa.</title>
        <authorList>
            <person name="Kim J."/>
        </authorList>
    </citation>
    <scope>NUCLEOTIDE SEQUENCE [LARGE SCALE GENOMIC DNA]</scope>
    <source>
        <strain evidence="5">Teg-2019</strain>
        <tissue evidence="5">Adductor muscle</tissue>
    </source>
</reference>
<evidence type="ECO:0000313" key="5">
    <source>
        <dbReference type="EMBL" id="KAJ8321631.1"/>
    </source>
</evidence>
<protein>
    <submittedName>
        <fullName evidence="5">Uncharacterized protein</fullName>
    </submittedName>
</protein>
<gene>
    <name evidence="5" type="ORF">KUTeg_000102</name>
</gene>
<dbReference type="Gene3D" id="2.60.120.310">
    <property type="entry name" value="Copper type II, ascorbate-dependent monooxygenase, N-terminal domain"/>
    <property type="match status" value="1"/>
</dbReference>
<name>A0ABQ9FY01_TEGGR</name>
<dbReference type="InterPro" id="IPR000945">
    <property type="entry name" value="DBH-like"/>
</dbReference>
<dbReference type="InterPro" id="IPR036939">
    <property type="entry name" value="Cu2_ascorb_mOase_N_sf"/>
</dbReference>
<evidence type="ECO:0000256" key="1">
    <source>
        <dbReference type="SAM" id="MobiDB-lite"/>
    </source>
</evidence>